<organism evidence="2 3">
    <name type="scientific">Portunus trituberculatus</name>
    <name type="common">Swimming crab</name>
    <name type="synonym">Neptunus trituberculatus</name>
    <dbReference type="NCBI Taxonomy" id="210409"/>
    <lineage>
        <taxon>Eukaryota</taxon>
        <taxon>Metazoa</taxon>
        <taxon>Ecdysozoa</taxon>
        <taxon>Arthropoda</taxon>
        <taxon>Crustacea</taxon>
        <taxon>Multicrustacea</taxon>
        <taxon>Malacostraca</taxon>
        <taxon>Eumalacostraca</taxon>
        <taxon>Eucarida</taxon>
        <taxon>Decapoda</taxon>
        <taxon>Pleocyemata</taxon>
        <taxon>Brachyura</taxon>
        <taxon>Eubrachyura</taxon>
        <taxon>Portunoidea</taxon>
        <taxon>Portunidae</taxon>
        <taxon>Portuninae</taxon>
        <taxon>Portunus</taxon>
    </lineage>
</organism>
<proteinExistence type="predicted"/>
<keyword evidence="3" id="KW-1185">Reference proteome</keyword>
<evidence type="ECO:0000313" key="3">
    <source>
        <dbReference type="Proteomes" id="UP000324222"/>
    </source>
</evidence>
<dbReference type="EMBL" id="VSRR010002406">
    <property type="protein sequence ID" value="MPC31297.1"/>
    <property type="molecule type" value="Genomic_DNA"/>
</dbReference>
<reference evidence="2 3" key="1">
    <citation type="submission" date="2019-05" db="EMBL/GenBank/DDBJ databases">
        <title>Another draft genome of Portunus trituberculatus and its Hox gene families provides insights of decapod evolution.</title>
        <authorList>
            <person name="Jeong J.-H."/>
            <person name="Song I."/>
            <person name="Kim S."/>
            <person name="Choi T."/>
            <person name="Kim D."/>
            <person name="Ryu S."/>
            <person name="Kim W."/>
        </authorList>
    </citation>
    <scope>NUCLEOTIDE SEQUENCE [LARGE SCALE GENOMIC DNA]</scope>
    <source>
        <tissue evidence="2">Muscle</tissue>
    </source>
</reference>
<evidence type="ECO:0000256" key="1">
    <source>
        <dbReference type="SAM" id="MobiDB-lite"/>
    </source>
</evidence>
<feature type="region of interest" description="Disordered" evidence="1">
    <location>
        <begin position="98"/>
        <end position="209"/>
    </location>
</feature>
<accession>A0A5B7ED84</accession>
<sequence length="209" mass="23002">MGFTMFLGEVSQHLLHLRVSHRSLSGCLASWGARRNLKIRRRDFREASKEASTDGVVVPGNKHVWRRDEVGDAPGGGLKCGEEVRRVWPLLRDCRPAAAWSGPRPPPRTLHPRSLTLGDTTPALPHPPHPRPLTSTHGLVSPDRLAKPLLPSDWSMSPELRPLPPCTNQRSREAERRVRDGLPALQAESGPARPPRSDCDGLTTEGCDG</sequence>
<dbReference type="Proteomes" id="UP000324222">
    <property type="component" value="Unassembled WGS sequence"/>
</dbReference>
<comment type="caution">
    <text evidence="2">The sequence shown here is derived from an EMBL/GenBank/DDBJ whole genome shotgun (WGS) entry which is preliminary data.</text>
</comment>
<evidence type="ECO:0000313" key="2">
    <source>
        <dbReference type="EMBL" id="MPC31297.1"/>
    </source>
</evidence>
<dbReference type="AlphaFoldDB" id="A0A5B7ED84"/>
<name>A0A5B7ED84_PORTR</name>
<gene>
    <name evidence="2" type="ORF">E2C01_024583</name>
</gene>
<feature type="compositionally biased region" description="Basic and acidic residues" evidence="1">
    <location>
        <begin position="170"/>
        <end position="180"/>
    </location>
</feature>
<protein>
    <submittedName>
        <fullName evidence="2">Uncharacterized protein</fullName>
    </submittedName>
</protein>